<name>A0A2S6I9R9_9BACT</name>
<dbReference type="RefSeq" id="WP_104418807.1">
    <property type="nucleotide sequence ID" value="NZ_PTJC01000005.1"/>
</dbReference>
<evidence type="ECO:0000256" key="1">
    <source>
        <dbReference type="ARBA" id="ARBA00022490"/>
    </source>
</evidence>
<keyword evidence="1 8" id="KW-0963">Cytoplasm</keyword>
<dbReference type="EC" id="2.3.1.234" evidence="8"/>
<comment type="subcellular location">
    <subcellularLocation>
        <location evidence="8">Cytoplasm</location>
    </subcellularLocation>
</comment>
<feature type="binding site" evidence="8">
    <location>
        <position position="166"/>
    </location>
    <ligand>
        <name>substrate</name>
    </ligand>
</feature>
<reference evidence="10 11" key="1">
    <citation type="submission" date="2018-02" db="EMBL/GenBank/DDBJ databases">
        <title>Genomic Encyclopedia of Archaeal and Bacterial Type Strains, Phase II (KMG-II): from individual species to whole genera.</title>
        <authorList>
            <person name="Goeker M."/>
        </authorList>
    </citation>
    <scope>NUCLEOTIDE SEQUENCE [LARGE SCALE GENOMIC DNA]</scope>
    <source>
        <strain evidence="10 11">DSM 29526</strain>
    </source>
</reference>
<dbReference type="OrthoDB" id="9806197at2"/>
<comment type="cofactor">
    <cofactor evidence="8">
        <name>Fe(2+)</name>
        <dbReference type="ChEBI" id="CHEBI:29033"/>
    </cofactor>
    <text evidence="8">Binds 1 Fe(2+) ion per subunit.</text>
</comment>
<dbReference type="Gene3D" id="3.30.420.40">
    <property type="match status" value="2"/>
</dbReference>
<keyword evidence="2 8" id="KW-0808">Transferase</keyword>
<keyword evidence="6 8" id="KW-0012">Acyltransferase</keyword>
<dbReference type="PRINTS" id="PR00789">
    <property type="entry name" value="OSIALOPTASE"/>
</dbReference>
<feature type="domain" description="Gcp-like" evidence="9">
    <location>
        <begin position="24"/>
        <end position="307"/>
    </location>
</feature>
<feature type="binding site" evidence="8">
    <location>
        <begin position="133"/>
        <end position="137"/>
    </location>
    <ligand>
        <name>substrate</name>
    </ligand>
</feature>
<dbReference type="InterPro" id="IPR017861">
    <property type="entry name" value="KAE1/TsaD"/>
</dbReference>
<comment type="catalytic activity">
    <reaction evidence="7 8">
        <text>L-threonylcarbamoyladenylate + adenosine(37) in tRNA = N(6)-L-threonylcarbamoyladenosine(37) in tRNA + AMP + H(+)</text>
        <dbReference type="Rhea" id="RHEA:37059"/>
        <dbReference type="Rhea" id="RHEA-COMP:10162"/>
        <dbReference type="Rhea" id="RHEA-COMP:10163"/>
        <dbReference type="ChEBI" id="CHEBI:15378"/>
        <dbReference type="ChEBI" id="CHEBI:73682"/>
        <dbReference type="ChEBI" id="CHEBI:74411"/>
        <dbReference type="ChEBI" id="CHEBI:74418"/>
        <dbReference type="ChEBI" id="CHEBI:456215"/>
        <dbReference type="EC" id="2.3.1.234"/>
    </reaction>
</comment>
<dbReference type="InterPro" id="IPR017860">
    <property type="entry name" value="Peptidase_M22_CS"/>
</dbReference>
<sequence length="330" mass="35161">MPLILAIESSCDDTSAAVVEDGRVRSNVTATQAIHVEYGGVVPEHASRAHQRNILPTVSVALRRAERTASELDAVAFTRGPGLIGSLMVGVSFAKALALALDIPLIEVDHMQAHVLAHFAEAPKPDFPFLCLTVSGGHTQLVVVHSALEQEIIGRTIDDAAGEAFDKSGKLIGLPYPAGPELDRLARAGKPTIDFAQPDPGGLDFSFSGLKTSILYTLQKRVEAEPDYVKNNLNDICASVQEAIVATLIRKLVAAAEQTGLHRVALAGGVSANSELRGRLAQEGRKRDWETFVPKIEYCTDNAAMIGVTAAFKYAQGLFTSQAVAPAARF</sequence>
<evidence type="ECO:0000256" key="7">
    <source>
        <dbReference type="ARBA" id="ARBA00048117"/>
    </source>
</evidence>
<feature type="binding site" evidence="8">
    <location>
        <position position="301"/>
    </location>
    <ligand>
        <name>Fe cation</name>
        <dbReference type="ChEBI" id="CHEBI:24875"/>
    </ligand>
</feature>
<evidence type="ECO:0000256" key="5">
    <source>
        <dbReference type="ARBA" id="ARBA00023004"/>
    </source>
</evidence>
<dbReference type="GO" id="GO:0005506">
    <property type="term" value="F:iron ion binding"/>
    <property type="evidence" value="ECO:0007669"/>
    <property type="project" value="UniProtKB-UniRule"/>
</dbReference>
<feature type="binding site" evidence="8">
    <location>
        <position position="273"/>
    </location>
    <ligand>
        <name>substrate</name>
    </ligand>
</feature>
<evidence type="ECO:0000259" key="9">
    <source>
        <dbReference type="Pfam" id="PF00814"/>
    </source>
</evidence>
<evidence type="ECO:0000256" key="4">
    <source>
        <dbReference type="ARBA" id="ARBA00022723"/>
    </source>
</evidence>
<comment type="similarity">
    <text evidence="8">Belongs to the KAE1 / TsaD family.</text>
</comment>
<evidence type="ECO:0000256" key="2">
    <source>
        <dbReference type="ARBA" id="ARBA00022679"/>
    </source>
</evidence>
<organism evidence="10 11">
    <name type="scientific">Neolewinella xylanilytica</name>
    <dbReference type="NCBI Taxonomy" id="1514080"/>
    <lineage>
        <taxon>Bacteria</taxon>
        <taxon>Pseudomonadati</taxon>
        <taxon>Bacteroidota</taxon>
        <taxon>Saprospiria</taxon>
        <taxon>Saprospirales</taxon>
        <taxon>Lewinellaceae</taxon>
        <taxon>Neolewinella</taxon>
    </lineage>
</organism>
<keyword evidence="5 8" id="KW-0408">Iron</keyword>
<dbReference type="EMBL" id="PTJC01000005">
    <property type="protein sequence ID" value="PPK88243.1"/>
    <property type="molecule type" value="Genomic_DNA"/>
</dbReference>
<evidence type="ECO:0000313" key="10">
    <source>
        <dbReference type="EMBL" id="PPK88243.1"/>
    </source>
</evidence>
<dbReference type="HAMAP" id="MF_01445">
    <property type="entry name" value="TsaD"/>
    <property type="match status" value="1"/>
</dbReference>
<dbReference type="InterPro" id="IPR043129">
    <property type="entry name" value="ATPase_NBD"/>
</dbReference>
<keyword evidence="4 8" id="KW-0479">Metal-binding</keyword>
<evidence type="ECO:0000256" key="6">
    <source>
        <dbReference type="ARBA" id="ARBA00023315"/>
    </source>
</evidence>
<dbReference type="NCBIfam" id="TIGR03723">
    <property type="entry name" value="T6A_TsaD_YgjD"/>
    <property type="match status" value="1"/>
</dbReference>
<feature type="binding site" evidence="8">
    <location>
        <position position="110"/>
    </location>
    <ligand>
        <name>Fe cation</name>
        <dbReference type="ChEBI" id="CHEBI:24875"/>
    </ligand>
</feature>
<dbReference type="CDD" id="cd24133">
    <property type="entry name" value="ASKHA_NBD_TsaD_bac"/>
    <property type="match status" value="1"/>
</dbReference>
<keyword evidence="11" id="KW-1185">Reference proteome</keyword>
<feature type="binding site" evidence="8">
    <location>
        <position position="179"/>
    </location>
    <ligand>
        <name>substrate</name>
    </ligand>
</feature>
<dbReference type="PROSITE" id="PS01016">
    <property type="entry name" value="GLYCOPROTEASE"/>
    <property type="match status" value="1"/>
</dbReference>
<comment type="caution">
    <text evidence="10">The sequence shown here is derived from an EMBL/GenBank/DDBJ whole genome shotgun (WGS) entry which is preliminary data.</text>
</comment>
<dbReference type="InterPro" id="IPR000905">
    <property type="entry name" value="Gcp-like_dom"/>
</dbReference>
<dbReference type="AlphaFoldDB" id="A0A2S6I9R9"/>
<feature type="binding site" evidence="8">
    <location>
        <position position="114"/>
    </location>
    <ligand>
        <name>Fe cation</name>
        <dbReference type="ChEBI" id="CHEBI:24875"/>
    </ligand>
</feature>
<dbReference type="Proteomes" id="UP000237662">
    <property type="component" value="Unassembled WGS sequence"/>
</dbReference>
<dbReference type="GO" id="GO:0005737">
    <property type="term" value="C:cytoplasm"/>
    <property type="evidence" value="ECO:0007669"/>
    <property type="project" value="UniProtKB-SubCell"/>
</dbReference>
<dbReference type="InterPro" id="IPR022450">
    <property type="entry name" value="TsaD"/>
</dbReference>
<proteinExistence type="inferred from homology"/>
<keyword evidence="3 8" id="KW-0819">tRNA processing</keyword>
<dbReference type="PANTHER" id="PTHR11735:SF6">
    <property type="entry name" value="TRNA N6-ADENOSINE THREONYLCARBAMOYLTRANSFERASE, MITOCHONDRIAL"/>
    <property type="match status" value="1"/>
</dbReference>
<gene>
    <name evidence="8" type="primary">tsaD</name>
    <name evidence="10" type="ORF">CLV84_1208</name>
</gene>
<dbReference type="FunFam" id="3.30.420.40:FF:000040">
    <property type="entry name" value="tRNA N6-adenosine threonylcarbamoyltransferase"/>
    <property type="match status" value="1"/>
</dbReference>
<evidence type="ECO:0000313" key="11">
    <source>
        <dbReference type="Proteomes" id="UP000237662"/>
    </source>
</evidence>
<dbReference type="GO" id="GO:0002949">
    <property type="term" value="P:tRNA threonylcarbamoyladenosine modification"/>
    <property type="evidence" value="ECO:0007669"/>
    <property type="project" value="UniProtKB-UniRule"/>
</dbReference>
<accession>A0A2S6I9R9</accession>
<comment type="function">
    <text evidence="8">Required for the formation of a threonylcarbamoyl group on adenosine at position 37 (t(6)A37) in tRNAs that read codons beginning with adenine. Is involved in the transfer of the threonylcarbamoyl moiety of threonylcarbamoyl-AMP (TC-AMP) to the N6 group of A37, together with TsaE and TsaB. TsaD likely plays a direct catalytic role in this reaction.</text>
</comment>
<protein>
    <recommendedName>
        <fullName evidence="8">tRNA N6-adenosine threonylcarbamoyltransferase</fullName>
        <ecNumber evidence="8">2.3.1.234</ecNumber>
    </recommendedName>
    <alternativeName>
        <fullName evidence="8">N6-L-threonylcarbamoyladenine synthase</fullName>
        <shortName evidence="8">t(6)A synthase</shortName>
    </alternativeName>
    <alternativeName>
        <fullName evidence="8">t(6)A37 threonylcarbamoyladenosine biosynthesis protein TsaD</fullName>
    </alternativeName>
    <alternativeName>
        <fullName evidence="8">tRNA threonylcarbamoyladenosine biosynthesis protein TsaD</fullName>
    </alternativeName>
</protein>
<dbReference type="NCBIfam" id="TIGR00329">
    <property type="entry name" value="gcp_kae1"/>
    <property type="match status" value="1"/>
</dbReference>
<evidence type="ECO:0000256" key="3">
    <source>
        <dbReference type="ARBA" id="ARBA00022694"/>
    </source>
</evidence>
<dbReference type="PANTHER" id="PTHR11735">
    <property type="entry name" value="TRNA N6-ADENOSINE THREONYLCARBAMOYLTRANSFERASE"/>
    <property type="match status" value="1"/>
</dbReference>
<dbReference type="SUPFAM" id="SSF53067">
    <property type="entry name" value="Actin-like ATPase domain"/>
    <property type="match status" value="1"/>
</dbReference>
<dbReference type="GO" id="GO:0061711">
    <property type="term" value="F:tRNA N(6)-L-threonylcarbamoyladenine synthase activity"/>
    <property type="evidence" value="ECO:0007669"/>
    <property type="project" value="UniProtKB-EC"/>
</dbReference>
<dbReference type="Pfam" id="PF00814">
    <property type="entry name" value="TsaD"/>
    <property type="match status" value="1"/>
</dbReference>
<evidence type="ECO:0000256" key="8">
    <source>
        <dbReference type="HAMAP-Rule" id="MF_01445"/>
    </source>
</evidence>
<feature type="binding site" evidence="8">
    <location>
        <position position="183"/>
    </location>
    <ligand>
        <name>substrate</name>
    </ligand>
</feature>